<protein>
    <recommendedName>
        <fullName evidence="7">Aspartate carbamoyltransferase</fullName>
        <ecNumber evidence="7">2.1.3.2</ecNumber>
    </recommendedName>
    <alternativeName>
        <fullName evidence="7">Aspartate transcarbamylase</fullName>
        <shortName evidence="7">ATCase</shortName>
    </alternativeName>
</protein>
<feature type="binding site" evidence="7">
    <location>
        <position position="135"/>
    </location>
    <ligand>
        <name>carbamoyl phosphate</name>
        <dbReference type="ChEBI" id="CHEBI:58228"/>
    </ligand>
</feature>
<dbReference type="PANTHER" id="PTHR45753">
    <property type="entry name" value="ORNITHINE CARBAMOYLTRANSFERASE, MITOCHONDRIAL"/>
    <property type="match status" value="1"/>
</dbReference>
<proteinExistence type="inferred from homology"/>
<feature type="binding site" evidence="7">
    <location>
        <position position="58"/>
    </location>
    <ligand>
        <name>carbamoyl phosphate</name>
        <dbReference type="ChEBI" id="CHEBI:58228"/>
    </ligand>
</feature>
<evidence type="ECO:0000256" key="2">
    <source>
        <dbReference type="ARBA" id="ARBA00008896"/>
    </source>
</evidence>
<feature type="binding site" evidence="7">
    <location>
        <position position="168"/>
    </location>
    <ligand>
        <name>L-aspartate</name>
        <dbReference type="ChEBI" id="CHEBI:29991"/>
    </ligand>
</feature>
<feature type="binding site" evidence="7">
    <location>
        <position position="107"/>
    </location>
    <ligand>
        <name>carbamoyl phosphate</name>
        <dbReference type="ChEBI" id="CHEBI:58228"/>
    </ligand>
</feature>
<dbReference type="GO" id="GO:0016597">
    <property type="term" value="F:amino acid binding"/>
    <property type="evidence" value="ECO:0007669"/>
    <property type="project" value="InterPro"/>
</dbReference>
<comment type="similarity">
    <text evidence="2 7">Belongs to the aspartate/ornithine carbamoyltransferase superfamily. ATCase family.</text>
</comment>
<dbReference type="HAMAP" id="MF_00001">
    <property type="entry name" value="Asp_carb_tr"/>
    <property type="match status" value="1"/>
</dbReference>
<evidence type="ECO:0000256" key="7">
    <source>
        <dbReference type="HAMAP-Rule" id="MF_00001"/>
    </source>
</evidence>
<evidence type="ECO:0000256" key="6">
    <source>
        <dbReference type="ARBA" id="ARBA00048859"/>
    </source>
</evidence>
<dbReference type="FunFam" id="3.40.50.1370:FF:000002">
    <property type="entry name" value="Aspartate carbamoyltransferase 2"/>
    <property type="match status" value="1"/>
</dbReference>
<dbReference type="UniPathway" id="UPA00070">
    <property type="reaction ID" value="UER00116"/>
</dbReference>
<dbReference type="PRINTS" id="PR00100">
    <property type="entry name" value="AOTCASE"/>
</dbReference>
<dbReference type="SUPFAM" id="SSF53671">
    <property type="entry name" value="Aspartate/ornithine carbamoyltransferase"/>
    <property type="match status" value="1"/>
</dbReference>
<feature type="binding site" evidence="7">
    <location>
        <position position="230"/>
    </location>
    <ligand>
        <name>L-aspartate</name>
        <dbReference type="ChEBI" id="CHEBI:29991"/>
    </ligand>
</feature>
<dbReference type="InterPro" id="IPR006130">
    <property type="entry name" value="Asp/Orn_carbamoylTrfase"/>
</dbReference>
<reference evidence="10" key="1">
    <citation type="journal article" date="2020" name="mSystems">
        <title>Genome- and Community-Level Interaction Insights into Carbon Utilization and Element Cycling Functions of Hydrothermarchaeota in Hydrothermal Sediment.</title>
        <authorList>
            <person name="Zhou Z."/>
            <person name="Liu Y."/>
            <person name="Xu W."/>
            <person name="Pan J."/>
            <person name="Luo Z.H."/>
            <person name="Li M."/>
        </authorList>
    </citation>
    <scope>NUCLEOTIDE SEQUENCE [LARGE SCALE GENOMIC DNA]</scope>
    <source>
        <strain evidence="10">SpSt-642</strain>
    </source>
</reference>
<feature type="binding site" evidence="7">
    <location>
        <position position="57"/>
    </location>
    <ligand>
        <name>carbamoyl phosphate</name>
        <dbReference type="ChEBI" id="CHEBI:58228"/>
    </ligand>
</feature>
<evidence type="ECO:0000259" key="9">
    <source>
        <dbReference type="Pfam" id="PF02729"/>
    </source>
</evidence>
<dbReference type="GO" id="GO:0004070">
    <property type="term" value="F:aspartate carbamoyltransferase activity"/>
    <property type="evidence" value="ECO:0007669"/>
    <property type="project" value="UniProtKB-UniRule"/>
</dbReference>
<evidence type="ECO:0000256" key="1">
    <source>
        <dbReference type="ARBA" id="ARBA00004852"/>
    </source>
</evidence>
<comment type="function">
    <text evidence="5 7">Catalyzes the condensation of carbamoyl phosphate and aspartate to form carbamoyl aspartate and inorganic phosphate, the committed step in the de novo pyrimidine nucleotide biosynthesis pathway.</text>
</comment>
<feature type="binding site" evidence="7">
    <location>
        <position position="269"/>
    </location>
    <ligand>
        <name>carbamoyl phosphate</name>
        <dbReference type="ChEBI" id="CHEBI:58228"/>
    </ligand>
</feature>
<comment type="subunit">
    <text evidence="7">Heterooligomer of catalytic and regulatory chains.</text>
</comment>
<dbReference type="InterPro" id="IPR006131">
    <property type="entry name" value="Asp_carbamoyltransf_Asp/Orn-bd"/>
</dbReference>
<feature type="binding site" evidence="7">
    <location>
        <position position="138"/>
    </location>
    <ligand>
        <name>carbamoyl phosphate</name>
        <dbReference type="ChEBI" id="CHEBI:58228"/>
    </ligand>
</feature>
<comment type="pathway">
    <text evidence="1 7">Pyrimidine metabolism; UMP biosynthesis via de novo pathway; (S)-dihydroorotate from bicarbonate: step 2/3.</text>
</comment>
<evidence type="ECO:0000259" key="8">
    <source>
        <dbReference type="Pfam" id="PF00185"/>
    </source>
</evidence>
<sequence length="308" mass="35680">MYSEKIDILSAKQFTREQVIDLINEAEELRRIFESGKTLKYAEGKLMVTAFFEPSTRTKLSFQIAMVKLGGCVIDFDVESSSLLKGETDLDTIRIIDSYSPDIIVIRQKKPFFPEQVSRIVRASVINAGDGWNEHPTQALLDVYTIWRIFGKIDGLTIGIMGDLKYGRTPSSLSYLLAKFRDIKIYYIAPKQLQIREEVIKYIDENNVEYELIEDIKEVINKLDVLYITRLQVERIEDKELVDKLKGSYRIDRKLLENLSHIPVIMHPLPRTWELDQSVDELPQAKYFEQARNGLYIRAALIRKILGV</sequence>
<dbReference type="NCBIfam" id="TIGR00670">
    <property type="entry name" value="asp_carb_tr"/>
    <property type="match status" value="1"/>
</dbReference>
<feature type="domain" description="Aspartate/ornithine carbamoyltransferase carbamoyl-P binding" evidence="9">
    <location>
        <begin position="7"/>
        <end position="147"/>
    </location>
</feature>
<dbReference type="GO" id="GO:0006207">
    <property type="term" value="P:'de novo' pyrimidine nucleobase biosynthetic process"/>
    <property type="evidence" value="ECO:0007669"/>
    <property type="project" value="InterPro"/>
</dbReference>
<comment type="catalytic activity">
    <reaction evidence="6 7">
        <text>carbamoyl phosphate + L-aspartate = N-carbamoyl-L-aspartate + phosphate + H(+)</text>
        <dbReference type="Rhea" id="RHEA:20013"/>
        <dbReference type="ChEBI" id="CHEBI:15378"/>
        <dbReference type="ChEBI" id="CHEBI:29991"/>
        <dbReference type="ChEBI" id="CHEBI:32814"/>
        <dbReference type="ChEBI" id="CHEBI:43474"/>
        <dbReference type="ChEBI" id="CHEBI:58228"/>
        <dbReference type="EC" id="2.1.3.2"/>
    </reaction>
</comment>
<dbReference type="Pfam" id="PF02729">
    <property type="entry name" value="OTCace_N"/>
    <property type="match status" value="1"/>
</dbReference>
<dbReference type="EC" id="2.1.3.2" evidence="7"/>
<feature type="binding site" evidence="7">
    <location>
        <position position="85"/>
    </location>
    <ligand>
        <name>L-aspartate</name>
        <dbReference type="ChEBI" id="CHEBI:29991"/>
    </ligand>
</feature>
<evidence type="ECO:0000256" key="4">
    <source>
        <dbReference type="ARBA" id="ARBA00022975"/>
    </source>
</evidence>
<evidence type="ECO:0000256" key="5">
    <source>
        <dbReference type="ARBA" id="ARBA00043884"/>
    </source>
</evidence>
<dbReference type="AlphaFoldDB" id="A0A7C4D854"/>
<dbReference type="PRINTS" id="PR00101">
    <property type="entry name" value="ATCASE"/>
</dbReference>
<dbReference type="Gene3D" id="3.40.50.1370">
    <property type="entry name" value="Aspartate/ornithine carbamoyltransferase"/>
    <property type="match status" value="2"/>
</dbReference>
<dbReference type="InterPro" id="IPR036901">
    <property type="entry name" value="Asp/Orn_carbamoylTrfase_sf"/>
</dbReference>
<keyword evidence="3 7" id="KW-0808">Transferase</keyword>
<dbReference type="NCBIfam" id="NF002032">
    <property type="entry name" value="PRK00856.1"/>
    <property type="match status" value="1"/>
</dbReference>
<evidence type="ECO:0000313" key="10">
    <source>
        <dbReference type="EMBL" id="HGM59360.1"/>
    </source>
</evidence>
<dbReference type="InterPro" id="IPR002082">
    <property type="entry name" value="Asp_carbamoyltransf"/>
</dbReference>
<dbReference type="GO" id="GO:0006520">
    <property type="term" value="P:amino acid metabolic process"/>
    <property type="evidence" value="ECO:0007669"/>
    <property type="project" value="InterPro"/>
</dbReference>
<dbReference type="EMBL" id="DTBJ01000060">
    <property type="protein sequence ID" value="HGM59360.1"/>
    <property type="molecule type" value="Genomic_DNA"/>
</dbReference>
<accession>A0A7C4D854</accession>
<keyword evidence="4 7" id="KW-0665">Pyrimidine biosynthesis</keyword>
<gene>
    <name evidence="7 10" type="primary">pyrB</name>
    <name evidence="10" type="ORF">ENU14_07265</name>
</gene>
<dbReference type="PANTHER" id="PTHR45753:SF6">
    <property type="entry name" value="ASPARTATE CARBAMOYLTRANSFERASE"/>
    <property type="match status" value="1"/>
</dbReference>
<dbReference type="InterPro" id="IPR006132">
    <property type="entry name" value="Asp/Orn_carbamoyltranf_P-bd"/>
</dbReference>
<dbReference type="PROSITE" id="PS00097">
    <property type="entry name" value="CARBAMOYLTRANSFERASE"/>
    <property type="match status" value="1"/>
</dbReference>
<name>A0A7C4D854_STAMA</name>
<dbReference type="GO" id="GO:0044205">
    <property type="term" value="P:'de novo' UMP biosynthetic process"/>
    <property type="evidence" value="ECO:0007669"/>
    <property type="project" value="UniProtKB-UniRule"/>
</dbReference>
<evidence type="ECO:0000256" key="3">
    <source>
        <dbReference type="ARBA" id="ARBA00022679"/>
    </source>
</evidence>
<feature type="binding site" evidence="7">
    <location>
        <position position="270"/>
    </location>
    <ligand>
        <name>carbamoyl phosphate</name>
        <dbReference type="ChEBI" id="CHEBI:58228"/>
    </ligand>
</feature>
<comment type="caution">
    <text evidence="10">The sequence shown here is derived from an EMBL/GenBank/DDBJ whole genome shotgun (WGS) entry which is preliminary data.</text>
</comment>
<organism evidence="10">
    <name type="scientific">Staphylothermus marinus</name>
    <dbReference type="NCBI Taxonomy" id="2280"/>
    <lineage>
        <taxon>Archaea</taxon>
        <taxon>Thermoproteota</taxon>
        <taxon>Thermoprotei</taxon>
        <taxon>Desulfurococcales</taxon>
        <taxon>Desulfurococcaceae</taxon>
        <taxon>Staphylothermus</taxon>
    </lineage>
</organism>
<feature type="domain" description="Aspartate/ornithine carbamoyltransferase Asp/Orn-binding" evidence="8">
    <location>
        <begin position="154"/>
        <end position="302"/>
    </location>
</feature>
<dbReference type="Pfam" id="PF00185">
    <property type="entry name" value="OTCace"/>
    <property type="match status" value="1"/>
</dbReference>